<accession>A0AAX3NZB3</accession>
<dbReference type="RefSeq" id="WP_270808401.1">
    <property type="nucleotide sequence ID" value="NZ_CP118992.1"/>
</dbReference>
<organism evidence="2 3">
    <name type="scientific">Aeromonas allosaccharophila</name>
    <dbReference type="NCBI Taxonomy" id="656"/>
    <lineage>
        <taxon>Bacteria</taxon>
        <taxon>Pseudomonadati</taxon>
        <taxon>Pseudomonadota</taxon>
        <taxon>Gammaproteobacteria</taxon>
        <taxon>Aeromonadales</taxon>
        <taxon>Aeromonadaceae</taxon>
        <taxon>Aeromonas</taxon>
    </lineage>
</organism>
<geneLocation type="plasmid" evidence="2 3">
    <name>pK520-TEM</name>
</geneLocation>
<protein>
    <recommendedName>
        <fullName evidence="4">Integrase</fullName>
    </recommendedName>
</protein>
<feature type="region of interest" description="Disordered" evidence="1">
    <location>
        <begin position="1"/>
        <end position="26"/>
    </location>
</feature>
<dbReference type="EMBL" id="CP118992">
    <property type="protein sequence ID" value="WED79459.1"/>
    <property type="molecule type" value="Genomic_DNA"/>
</dbReference>
<proteinExistence type="predicted"/>
<dbReference type="Proteomes" id="UP001213721">
    <property type="component" value="Plasmid pK520-TEM"/>
</dbReference>
<name>A0AAX3NZB3_9GAMM</name>
<evidence type="ECO:0000313" key="3">
    <source>
        <dbReference type="Proteomes" id="UP001213721"/>
    </source>
</evidence>
<sequence length="77" mass="8707">MQHRQQGMTQEIAAAKSAISTRTARRIEQSNTLPRVKADRDWVSALESASFFPKISSSHLKSITSSLDFHYDHSRTC</sequence>
<evidence type="ECO:0000313" key="2">
    <source>
        <dbReference type="EMBL" id="WED79459.1"/>
    </source>
</evidence>
<evidence type="ECO:0008006" key="4">
    <source>
        <dbReference type="Google" id="ProtNLM"/>
    </source>
</evidence>
<gene>
    <name evidence="2" type="ORF">PYU98_25730</name>
</gene>
<keyword evidence="2" id="KW-0614">Plasmid</keyword>
<reference evidence="2" key="1">
    <citation type="submission" date="2023-02" db="EMBL/GenBank/DDBJ databases">
        <title>The sequence of Aeromonas allosaccharophila K520.</title>
        <authorList>
            <person name="Luo X."/>
        </authorList>
    </citation>
    <scope>NUCLEOTIDE SEQUENCE</scope>
    <source>
        <strain evidence="2">K520</strain>
        <plasmid evidence="2">pK520-TEM</plasmid>
    </source>
</reference>
<dbReference type="AlphaFoldDB" id="A0AAX3NZB3"/>
<evidence type="ECO:0000256" key="1">
    <source>
        <dbReference type="SAM" id="MobiDB-lite"/>
    </source>
</evidence>